<dbReference type="AlphaFoldDB" id="A0A165DP85"/>
<dbReference type="InParanoid" id="A0A165DP85"/>
<sequence>MRVRCQFLDSPVVAARVRGVLTAMEFPSTRRPEHKVIAFPSRMRIVRSPPIEVLSSDEEGVRSIVVDRELEVEDDLVSEISSQAGGFGGSSLGLDDWVVSEVESEVEGELEGEVGAASNMGSPMSFHSPSPSPAPSAAPVEVVVVPQRNLKKVLLARRKWRRRFHK</sequence>
<dbReference type="EMBL" id="KV426202">
    <property type="protein sequence ID" value="KZV85034.1"/>
    <property type="molecule type" value="Genomic_DNA"/>
</dbReference>
<accession>A0A165DP85</accession>
<evidence type="ECO:0000256" key="1">
    <source>
        <dbReference type="SAM" id="MobiDB-lite"/>
    </source>
</evidence>
<feature type="region of interest" description="Disordered" evidence="1">
    <location>
        <begin position="115"/>
        <end position="137"/>
    </location>
</feature>
<proteinExistence type="predicted"/>
<name>A0A165DP85_EXIGL</name>
<dbReference type="Proteomes" id="UP000077266">
    <property type="component" value="Unassembled WGS sequence"/>
</dbReference>
<protein>
    <submittedName>
        <fullName evidence="2">Uncharacterized protein</fullName>
    </submittedName>
</protein>
<evidence type="ECO:0000313" key="3">
    <source>
        <dbReference type="Proteomes" id="UP000077266"/>
    </source>
</evidence>
<evidence type="ECO:0000313" key="2">
    <source>
        <dbReference type="EMBL" id="KZV85034.1"/>
    </source>
</evidence>
<gene>
    <name evidence="2" type="ORF">EXIGLDRAFT_699911</name>
</gene>
<reference evidence="2 3" key="1">
    <citation type="journal article" date="2016" name="Mol. Biol. Evol.">
        <title>Comparative Genomics of Early-Diverging Mushroom-Forming Fungi Provides Insights into the Origins of Lignocellulose Decay Capabilities.</title>
        <authorList>
            <person name="Nagy L.G."/>
            <person name="Riley R."/>
            <person name="Tritt A."/>
            <person name="Adam C."/>
            <person name="Daum C."/>
            <person name="Floudas D."/>
            <person name="Sun H."/>
            <person name="Yadav J.S."/>
            <person name="Pangilinan J."/>
            <person name="Larsson K.H."/>
            <person name="Matsuura K."/>
            <person name="Barry K."/>
            <person name="Labutti K."/>
            <person name="Kuo R."/>
            <person name="Ohm R.A."/>
            <person name="Bhattacharya S.S."/>
            <person name="Shirouzu T."/>
            <person name="Yoshinaga Y."/>
            <person name="Martin F.M."/>
            <person name="Grigoriev I.V."/>
            <person name="Hibbett D.S."/>
        </authorList>
    </citation>
    <scope>NUCLEOTIDE SEQUENCE [LARGE SCALE GENOMIC DNA]</scope>
    <source>
        <strain evidence="2 3">HHB12029</strain>
    </source>
</reference>
<organism evidence="2 3">
    <name type="scientific">Exidia glandulosa HHB12029</name>
    <dbReference type="NCBI Taxonomy" id="1314781"/>
    <lineage>
        <taxon>Eukaryota</taxon>
        <taxon>Fungi</taxon>
        <taxon>Dikarya</taxon>
        <taxon>Basidiomycota</taxon>
        <taxon>Agaricomycotina</taxon>
        <taxon>Agaricomycetes</taxon>
        <taxon>Auriculariales</taxon>
        <taxon>Exidiaceae</taxon>
        <taxon>Exidia</taxon>
    </lineage>
</organism>
<keyword evidence="3" id="KW-1185">Reference proteome</keyword>